<organism evidence="6 8">
    <name type="scientific">Salinispora tropica (strain ATCC BAA-916 / DSM 44818 / JCM 13857 / NBRC 105044 / CNB-440)</name>
    <dbReference type="NCBI Taxonomy" id="369723"/>
    <lineage>
        <taxon>Bacteria</taxon>
        <taxon>Bacillati</taxon>
        <taxon>Actinomycetota</taxon>
        <taxon>Actinomycetes</taxon>
        <taxon>Micromonosporales</taxon>
        <taxon>Micromonosporaceae</taxon>
        <taxon>Salinispora</taxon>
    </lineage>
</organism>
<keyword evidence="4" id="KW-0804">Transcription</keyword>
<evidence type="ECO:0000313" key="8">
    <source>
        <dbReference type="Proteomes" id="UP000000235"/>
    </source>
</evidence>
<dbReference type="Pfam" id="PF03466">
    <property type="entry name" value="LysR_substrate"/>
    <property type="match status" value="1"/>
</dbReference>
<evidence type="ECO:0000256" key="4">
    <source>
        <dbReference type="ARBA" id="ARBA00023163"/>
    </source>
</evidence>
<dbReference type="AlphaFoldDB" id="A4X3Q6"/>
<accession>A4X3Q6</accession>
<reference evidence="6" key="3">
    <citation type="journal article" date="2009" name="Proc. Natl. Acad. Sci. U.S.A.">
        <title>Biosynthesis of the salinosporamide A polyketide synthase substrate chloroethylmalonyl-coenzyme A from S-adenosyl-L-methionine.</title>
        <authorList>
            <person name="Eustaquio A.S."/>
            <person name="McGlinchey R.P."/>
            <person name="Liu Y."/>
            <person name="Hazzard C."/>
            <person name="Beer L.L."/>
            <person name="Florova G."/>
            <person name="Alhamadsheh M.M."/>
            <person name="Lechner A."/>
            <person name="Kale A.J."/>
            <person name="Kobayashi Y."/>
            <person name="Reynolds K.A."/>
            <person name="Moore B.S."/>
        </authorList>
    </citation>
    <scope>NUCLEOTIDE SEQUENCE [LARGE SCALE GENOMIC DNA]</scope>
    <source>
        <strain evidence="6">CNB-440</strain>
    </source>
</reference>
<protein>
    <submittedName>
        <fullName evidence="6">Regulatory protein, LysR</fullName>
    </submittedName>
    <submittedName>
        <fullName evidence="7">Transcriptional regulator, LysR family</fullName>
    </submittedName>
</protein>
<keyword evidence="2" id="KW-0805">Transcription regulation</keyword>
<proteinExistence type="inferred from homology"/>
<dbReference type="InterPro" id="IPR000847">
    <property type="entry name" value="LysR_HTH_N"/>
</dbReference>
<dbReference type="PANTHER" id="PTHR30419">
    <property type="entry name" value="HTH-TYPE TRANSCRIPTIONAL REGULATOR YBHD"/>
    <property type="match status" value="1"/>
</dbReference>
<dbReference type="EMBL" id="CP000667">
    <property type="protein sequence ID" value="ABP53522.1"/>
    <property type="molecule type" value="Genomic_DNA"/>
</dbReference>
<dbReference type="RefSeq" id="WP_011904940.1">
    <property type="nucleotide sequence ID" value="NC_009380.1"/>
</dbReference>
<reference evidence="6" key="2">
    <citation type="submission" date="2007-04" db="EMBL/GenBank/DDBJ databases">
        <authorList>
            <consortium name="US DOE Joint Genome Institute"/>
            <person name="Copeland A."/>
            <person name="Lucas S."/>
            <person name="Lapidus A."/>
            <person name="Barry K."/>
            <person name="Glavina del Rio T."/>
            <person name="Dalin E."/>
            <person name="Tice H."/>
            <person name="Pitluck S."/>
            <person name="Sun H."/>
            <person name="Schmutz J."/>
            <person name="Larimer F."/>
            <person name="Land M."/>
            <person name="Hauser L."/>
            <person name="Kyrpides N."/>
            <person name="Kim E."/>
            <person name="Jensen P.R."/>
            <person name="Moore B.S."/>
            <person name="Udwary D.W."/>
            <person name="Richardson P."/>
        </authorList>
    </citation>
    <scope>NUCLEOTIDE SEQUENCE</scope>
    <source>
        <strain evidence="6">CNB-440</strain>
    </source>
</reference>
<dbReference type="HOGENOM" id="CLU_039613_6_4_11"/>
<dbReference type="KEGG" id="stp:Strop_1032"/>
<evidence type="ECO:0000256" key="2">
    <source>
        <dbReference type="ARBA" id="ARBA00023015"/>
    </source>
</evidence>
<dbReference type="PRINTS" id="PR00039">
    <property type="entry name" value="HTHLYSR"/>
</dbReference>
<evidence type="ECO:0000259" key="5">
    <source>
        <dbReference type="PROSITE" id="PS50931"/>
    </source>
</evidence>
<dbReference type="KEGG" id="stp:Strop_1049"/>
<dbReference type="Gene3D" id="3.40.190.10">
    <property type="entry name" value="Periplasmic binding protein-like II"/>
    <property type="match status" value="2"/>
</dbReference>
<keyword evidence="8" id="KW-1185">Reference proteome</keyword>
<evidence type="ECO:0000313" key="7">
    <source>
        <dbReference type="EMBL" id="ABP53522.1"/>
    </source>
</evidence>
<dbReference type="Proteomes" id="UP000000235">
    <property type="component" value="Chromosome"/>
</dbReference>
<dbReference type="SUPFAM" id="SSF46785">
    <property type="entry name" value="Winged helix' DNA-binding domain"/>
    <property type="match status" value="1"/>
</dbReference>
<dbReference type="EMBL" id="CP000667">
    <property type="protein sequence ID" value="ABP53506.1"/>
    <property type="molecule type" value="Genomic_DNA"/>
</dbReference>
<dbReference type="SUPFAM" id="SSF53850">
    <property type="entry name" value="Periplasmic binding protein-like II"/>
    <property type="match status" value="1"/>
</dbReference>
<dbReference type="InterPro" id="IPR005119">
    <property type="entry name" value="LysR_subst-bd"/>
</dbReference>
<dbReference type="GO" id="GO:0005829">
    <property type="term" value="C:cytosol"/>
    <property type="evidence" value="ECO:0007669"/>
    <property type="project" value="TreeGrafter"/>
</dbReference>
<reference evidence="8" key="1">
    <citation type="journal article" date="2007" name="Proc. Natl. Acad. Sci. U.S.A.">
        <title>Genome sequencing reveals complex secondary metabolome in the marine actinomycete Salinispora tropica.</title>
        <authorList>
            <person name="Udwary D.W."/>
            <person name="Zeigler L."/>
            <person name="Asolkar R.N."/>
            <person name="Singan V."/>
            <person name="Lapidus A."/>
            <person name="Fenical W."/>
            <person name="Jensen P.R."/>
            <person name="Moore B.S."/>
        </authorList>
    </citation>
    <scope>NUCLEOTIDE SEQUENCE [LARGE SCALE GENOMIC DNA]</scope>
    <source>
        <strain evidence="8">ATCC BAA-916 / DSM 44818 / CNB-440</strain>
    </source>
</reference>
<dbReference type="PATRIC" id="fig|369723.5.peg.1071"/>
<comment type="similarity">
    <text evidence="1">Belongs to the LysR transcriptional regulatory family.</text>
</comment>
<sequence>MADHADFSLAQLRYFVTSAEMGNISGAAQQLHASQSAVSMAIQRLEKQLDTKLFFRHRTKGVSLTPSGRVLLDPAKSLLAQAQEMLAHSREWQGETCGMLNVAVLRSVAPDLVPAVMSRVKKMRPGLAVTVHEGTMDDVLELLRTGTCELAVVPELPGQALSFARLAKVLMAAVVAWSDPLAPVGRATLRQLATRRLLVADLDVDRQVGLDTRTRLFADAGTPTPEVVLTSSIATMLGLVGVGEGFALLYRTAASQCYRQELAWIDIVSERPCASWLGVATIPGLALSSRAELFVSLLDDAVRSVYCTTADDGVSSPGSTDIFDHGASFATDPAAPAWST</sequence>
<dbReference type="Pfam" id="PF00126">
    <property type="entry name" value="HTH_1"/>
    <property type="match status" value="1"/>
</dbReference>
<dbReference type="PANTHER" id="PTHR30419:SF8">
    <property type="entry name" value="NITROGEN ASSIMILATION TRANSCRIPTIONAL ACTIVATOR-RELATED"/>
    <property type="match status" value="1"/>
</dbReference>
<dbReference type="PROSITE" id="PS50931">
    <property type="entry name" value="HTH_LYSR"/>
    <property type="match status" value="1"/>
</dbReference>
<keyword evidence="3" id="KW-0238">DNA-binding</keyword>
<dbReference type="GO" id="GO:0003700">
    <property type="term" value="F:DNA-binding transcription factor activity"/>
    <property type="evidence" value="ECO:0007669"/>
    <property type="project" value="InterPro"/>
</dbReference>
<name>A4X3Q6_SALTO</name>
<dbReference type="eggNOG" id="COG0583">
    <property type="taxonomic scope" value="Bacteria"/>
</dbReference>
<dbReference type="InterPro" id="IPR050950">
    <property type="entry name" value="HTH-type_LysR_regulators"/>
</dbReference>
<gene>
    <name evidence="6" type="ordered locus">Strop_1032</name>
    <name evidence="7" type="ordered locus">Strop_1049</name>
</gene>
<dbReference type="InterPro" id="IPR036390">
    <property type="entry name" value="WH_DNA-bd_sf"/>
</dbReference>
<dbReference type="Gene3D" id="1.10.10.10">
    <property type="entry name" value="Winged helix-like DNA-binding domain superfamily/Winged helix DNA-binding domain"/>
    <property type="match status" value="1"/>
</dbReference>
<dbReference type="GO" id="GO:0003677">
    <property type="term" value="F:DNA binding"/>
    <property type="evidence" value="ECO:0007669"/>
    <property type="project" value="UniProtKB-KW"/>
</dbReference>
<dbReference type="STRING" id="369723.Strop_1032"/>
<evidence type="ECO:0000256" key="1">
    <source>
        <dbReference type="ARBA" id="ARBA00009437"/>
    </source>
</evidence>
<dbReference type="InterPro" id="IPR036388">
    <property type="entry name" value="WH-like_DNA-bd_sf"/>
</dbReference>
<evidence type="ECO:0000313" key="6">
    <source>
        <dbReference type="EMBL" id="ABP53506.1"/>
    </source>
</evidence>
<feature type="domain" description="HTH lysR-type" evidence="5">
    <location>
        <begin position="7"/>
        <end position="65"/>
    </location>
</feature>
<dbReference type="FunFam" id="1.10.10.10:FF:000001">
    <property type="entry name" value="LysR family transcriptional regulator"/>
    <property type="match status" value="1"/>
</dbReference>
<evidence type="ECO:0000256" key="3">
    <source>
        <dbReference type="ARBA" id="ARBA00023125"/>
    </source>
</evidence>